<dbReference type="PANTHER" id="PTHR23389">
    <property type="entry name" value="CHROMOSOME TRANSMISSION FIDELITY FACTOR 18"/>
    <property type="match status" value="1"/>
</dbReference>
<dbReference type="PANTHER" id="PTHR23389:SF21">
    <property type="entry name" value="ATPASE FAMILY AAA DOMAIN-CONTAINING PROTEIN 5"/>
    <property type="match status" value="1"/>
</dbReference>
<dbReference type="GO" id="GO:0005634">
    <property type="term" value="C:nucleus"/>
    <property type="evidence" value="ECO:0007669"/>
    <property type="project" value="TreeGrafter"/>
</dbReference>
<dbReference type="OrthoDB" id="9996895at2759"/>
<dbReference type="GO" id="GO:0061860">
    <property type="term" value="F:DNA clamp unloader activity"/>
    <property type="evidence" value="ECO:0007669"/>
    <property type="project" value="TreeGrafter"/>
</dbReference>
<dbReference type="InterPro" id="IPR027417">
    <property type="entry name" value="P-loop_NTPase"/>
</dbReference>
<feature type="region of interest" description="Disordered" evidence="1">
    <location>
        <begin position="88"/>
        <end position="126"/>
    </location>
</feature>
<sequence length="918" mass="106458">MDDETIVENMKAVLKSTKKKKAAKINNNKSQIQNNDSSKNDELISDLMNKNWQMKSPVEDNNGKTAANIASGKKLTTNIFEKMMNATRRTANDSPSSQKSDDSPLNNTVSNHKKKRKYKRKGTEKMGKKIEAEKFETESEISVLDEESLLQDSIFKDSIEPVHQISYKPLEQISISGEETARKRNRTNDIEQLNSEKTFKRRKTKDSKVLLDSNENSLPMLNTEENSASGRPRRSCNNIRIDYSLLDSPEKEFSKKRKVNHKIKIDPDEDCSIIEIDENSLMKKQSQKGKNIPEKLAPIFIKKIPKPALDPAVIKARRNFLLSELPANLKAPIEQQRKFEDDILSNNLIAYPVISHITQQQTEIINNNDGRKLYSNSKIILNDNVEEEEEETCERYRKFKWCMVKEQDAKNLHISNTAKRELIHDIKIAVRKIKDKCENFQINRCFKQILNKLKNARSNDVDDDENINSSNFSYQHSLFVDIFKPLKVDEYLIGAEPIKKLEEFFKTLNEKNFINDYYDSDESSSRHSTMRGYNNVVVLSGNYGSGKSSSVYALANDLNYEVIEINAGSKRNGKKILQDLLEATQSHRVEKHLVEDEDSLNNGFCINNGIGSDSDKRTIILIEDAELTFENDDGFISSIHQLINNSKRPVILTTNDRSCQHLQKFIQYNEIIYDYPKSFVTKYLSLITLATSNYKIDETEIEHLFALNRCDLRKTINEIEFFIRSDSASINSGSLMELYGISNSLKKKNNQKNQLTTFYGKQHKHSRRENLSKLHFETSIFTSQCTALITLWNKEQQRWSSRGNEEFPYHQKKIINEMANYFERSNLLQMEYEHDFAQRQQRIISRSISNEVNVGNVSTRAKILDIAPFCRSICRSEKQRETTRRSNRNHYLKYVMPNKMNLNDYFDEQIKIFEITDS</sequence>
<dbReference type="Proteomes" id="UP001107558">
    <property type="component" value="Chromosome 2"/>
</dbReference>
<feature type="compositionally biased region" description="Low complexity" evidence="1">
    <location>
        <begin position="24"/>
        <end position="37"/>
    </location>
</feature>
<dbReference type="GO" id="GO:0016887">
    <property type="term" value="F:ATP hydrolysis activity"/>
    <property type="evidence" value="ECO:0007669"/>
    <property type="project" value="InterPro"/>
</dbReference>
<dbReference type="SUPFAM" id="SSF52540">
    <property type="entry name" value="P-loop containing nucleoside triphosphate hydrolases"/>
    <property type="match status" value="1"/>
</dbReference>
<protein>
    <recommendedName>
        <fullName evidence="2">ATPase AAA-type core domain-containing protein</fullName>
    </recommendedName>
</protein>
<dbReference type="Gene3D" id="3.40.50.300">
    <property type="entry name" value="P-loop containing nucleotide triphosphate hydrolases"/>
    <property type="match status" value="1"/>
</dbReference>
<dbReference type="GO" id="GO:0003677">
    <property type="term" value="F:DNA binding"/>
    <property type="evidence" value="ECO:0007669"/>
    <property type="project" value="TreeGrafter"/>
</dbReference>
<feature type="region of interest" description="Disordered" evidence="1">
    <location>
        <begin position="199"/>
        <end position="233"/>
    </location>
</feature>
<evidence type="ECO:0000256" key="1">
    <source>
        <dbReference type="SAM" id="MobiDB-lite"/>
    </source>
</evidence>
<dbReference type="AlphaFoldDB" id="A0A9J6C5N9"/>
<feature type="region of interest" description="Disordered" evidence="1">
    <location>
        <begin position="16"/>
        <end position="42"/>
    </location>
</feature>
<comment type="caution">
    <text evidence="3">The sequence shown here is derived from an EMBL/GenBank/DDBJ whole genome shotgun (WGS) entry which is preliminary data.</text>
</comment>
<evidence type="ECO:0000259" key="2">
    <source>
        <dbReference type="Pfam" id="PF00004"/>
    </source>
</evidence>
<proteinExistence type="predicted"/>
<feature type="compositionally biased region" description="Polar residues" evidence="1">
    <location>
        <begin position="213"/>
        <end position="229"/>
    </location>
</feature>
<dbReference type="GO" id="GO:0005524">
    <property type="term" value="F:ATP binding"/>
    <property type="evidence" value="ECO:0007669"/>
    <property type="project" value="InterPro"/>
</dbReference>
<feature type="domain" description="ATPase AAA-type core" evidence="2">
    <location>
        <begin position="537"/>
        <end position="656"/>
    </location>
</feature>
<name>A0A9J6C5N9_POLVA</name>
<dbReference type="EMBL" id="JADBJN010000002">
    <property type="protein sequence ID" value="KAG5677433.1"/>
    <property type="molecule type" value="Genomic_DNA"/>
</dbReference>
<evidence type="ECO:0000313" key="3">
    <source>
        <dbReference type="EMBL" id="KAG5677433.1"/>
    </source>
</evidence>
<keyword evidence="4" id="KW-1185">Reference proteome</keyword>
<accession>A0A9J6C5N9</accession>
<organism evidence="3 4">
    <name type="scientific">Polypedilum vanderplanki</name>
    <name type="common">Sleeping chironomid midge</name>
    <dbReference type="NCBI Taxonomy" id="319348"/>
    <lineage>
        <taxon>Eukaryota</taxon>
        <taxon>Metazoa</taxon>
        <taxon>Ecdysozoa</taxon>
        <taxon>Arthropoda</taxon>
        <taxon>Hexapoda</taxon>
        <taxon>Insecta</taxon>
        <taxon>Pterygota</taxon>
        <taxon>Neoptera</taxon>
        <taxon>Endopterygota</taxon>
        <taxon>Diptera</taxon>
        <taxon>Nematocera</taxon>
        <taxon>Chironomoidea</taxon>
        <taxon>Chironomidae</taxon>
        <taxon>Chironominae</taxon>
        <taxon>Polypedilum</taxon>
        <taxon>Polypedilum</taxon>
    </lineage>
</organism>
<reference evidence="3" key="1">
    <citation type="submission" date="2021-03" db="EMBL/GenBank/DDBJ databases">
        <title>Chromosome level genome of the anhydrobiotic midge Polypedilum vanderplanki.</title>
        <authorList>
            <person name="Yoshida Y."/>
            <person name="Kikawada T."/>
            <person name="Gusev O."/>
        </authorList>
    </citation>
    <scope>NUCLEOTIDE SEQUENCE</scope>
    <source>
        <strain evidence="3">NIAS01</strain>
        <tissue evidence="3">Whole body or cell culture</tissue>
    </source>
</reference>
<evidence type="ECO:0000313" key="4">
    <source>
        <dbReference type="Proteomes" id="UP001107558"/>
    </source>
</evidence>
<gene>
    <name evidence="3" type="ORF">PVAND_007191</name>
</gene>
<feature type="compositionally biased region" description="Basic residues" evidence="1">
    <location>
        <begin position="111"/>
        <end position="120"/>
    </location>
</feature>
<dbReference type="InterPro" id="IPR003959">
    <property type="entry name" value="ATPase_AAA_core"/>
</dbReference>
<dbReference type="Pfam" id="PF00004">
    <property type="entry name" value="AAA"/>
    <property type="match status" value="1"/>
</dbReference>